<evidence type="ECO:0000313" key="1">
    <source>
        <dbReference type="EnsemblPlants" id="AET3Gv20262900.13"/>
    </source>
</evidence>
<reference evidence="2" key="2">
    <citation type="journal article" date="2017" name="Nat. Plants">
        <title>The Aegilops tauschii genome reveals multiple impacts of transposons.</title>
        <authorList>
            <person name="Zhao G."/>
            <person name="Zou C."/>
            <person name="Li K."/>
            <person name="Wang K."/>
            <person name="Li T."/>
            <person name="Gao L."/>
            <person name="Zhang X."/>
            <person name="Wang H."/>
            <person name="Yang Z."/>
            <person name="Liu X."/>
            <person name="Jiang W."/>
            <person name="Mao L."/>
            <person name="Kong X."/>
            <person name="Jiao Y."/>
            <person name="Jia J."/>
        </authorList>
    </citation>
    <scope>NUCLEOTIDE SEQUENCE [LARGE SCALE GENOMIC DNA]</scope>
    <source>
        <strain evidence="2">cv. AL8/78</strain>
    </source>
</reference>
<dbReference type="Proteomes" id="UP000015105">
    <property type="component" value="Chromosome 3D"/>
</dbReference>
<proteinExistence type="predicted"/>
<dbReference type="Gramene" id="AET3Gv20262900.13">
    <property type="protein sequence ID" value="AET3Gv20262900.13"/>
    <property type="gene ID" value="AET3Gv20262900"/>
</dbReference>
<dbReference type="Gramene" id="AET3Gv20262900.12">
    <property type="protein sequence ID" value="AET3Gv20262900.12"/>
    <property type="gene ID" value="AET3Gv20262900"/>
</dbReference>
<name>A0A453E979_AEGTS</name>
<reference evidence="1" key="5">
    <citation type="journal article" date="2021" name="G3 (Bethesda)">
        <title>Aegilops tauschii genome assembly Aet v5.0 features greater sequence contiguity and improved annotation.</title>
        <authorList>
            <person name="Wang L."/>
            <person name="Zhu T."/>
            <person name="Rodriguez J.C."/>
            <person name="Deal K.R."/>
            <person name="Dubcovsky J."/>
            <person name="McGuire P.E."/>
            <person name="Lux T."/>
            <person name="Spannagl M."/>
            <person name="Mayer K.F.X."/>
            <person name="Baldrich P."/>
            <person name="Meyers B.C."/>
            <person name="Huo N."/>
            <person name="Gu Y.Q."/>
            <person name="Zhou H."/>
            <person name="Devos K.M."/>
            <person name="Bennetzen J.L."/>
            <person name="Unver T."/>
            <person name="Budak H."/>
            <person name="Gulick P.J."/>
            <person name="Galiba G."/>
            <person name="Kalapos B."/>
            <person name="Nelson D.R."/>
            <person name="Li P."/>
            <person name="You F.M."/>
            <person name="Luo M.C."/>
            <person name="Dvorak J."/>
        </authorList>
    </citation>
    <scope>NUCLEOTIDE SEQUENCE [LARGE SCALE GENOMIC DNA]</scope>
    <source>
        <strain evidence="1">cv. AL8/78</strain>
    </source>
</reference>
<reference evidence="1" key="4">
    <citation type="submission" date="2019-03" db="UniProtKB">
        <authorList>
            <consortium name="EnsemblPlants"/>
        </authorList>
    </citation>
    <scope>IDENTIFICATION</scope>
</reference>
<accession>A0A453E979</accession>
<sequence>MFALKLGDGGYVICYEMEDIEKKLHFDRKSLLCCNDLSFSS</sequence>
<organism evidence="1 2">
    <name type="scientific">Aegilops tauschii subsp. strangulata</name>
    <name type="common">Goatgrass</name>
    <dbReference type="NCBI Taxonomy" id="200361"/>
    <lineage>
        <taxon>Eukaryota</taxon>
        <taxon>Viridiplantae</taxon>
        <taxon>Streptophyta</taxon>
        <taxon>Embryophyta</taxon>
        <taxon>Tracheophyta</taxon>
        <taxon>Spermatophyta</taxon>
        <taxon>Magnoliopsida</taxon>
        <taxon>Liliopsida</taxon>
        <taxon>Poales</taxon>
        <taxon>Poaceae</taxon>
        <taxon>BOP clade</taxon>
        <taxon>Pooideae</taxon>
        <taxon>Triticodae</taxon>
        <taxon>Triticeae</taxon>
        <taxon>Triticinae</taxon>
        <taxon>Aegilops</taxon>
    </lineage>
</organism>
<dbReference type="EnsemblPlants" id="AET3Gv20262900.13">
    <property type="protein sequence ID" value="AET3Gv20262900.13"/>
    <property type="gene ID" value="AET3Gv20262900"/>
</dbReference>
<keyword evidence="2" id="KW-1185">Reference proteome</keyword>
<reference evidence="1" key="3">
    <citation type="journal article" date="2017" name="Nature">
        <title>Genome sequence of the progenitor of the wheat D genome Aegilops tauschii.</title>
        <authorList>
            <person name="Luo M.C."/>
            <person name="Gu Y.Q."/>
            <person name="Puiu D."/>
            <person name="Wang H."/>
            <person name="Twardziok S.O."/>
            <person name="Deal K.R."/>
            <person name="Huo N."/>
            <person name="Zhu T."/>
            <person name="Wang L."/>
            <person name="Wang Y."/>
            <person name="McGuire P.E."/>
            <person name="Liu S."/>
            <person name="Long H."/>
            <person name="Ramasamy R.K."/>
            <person name="Rodriguez J.C."/>
            <person name="Van S.L."/>
            <person name="Yuan L."/>
            <person name="Wang Z."/>
            <person name="Xia Z."/>
            <person name="Xiao L."/>
            <person name="Anderson O.D."/>
            <person name="Ouyang S."/>
            <person name="Liang Y."/>
            <person name="Zimin A.V."/>
            <person name="Pertea G."/>
            <person name="Qi P."/>
            <person name="Bennetzen J.L."/>
            <person name="Dai X."/>
            <person name="Dawson M.W."/>
            <person name="Muller H.G."/>
            <person name="Kugler K."/>
            <person name="Rivarola-Duarte L."/>
            <person name="Spannagl M."/>
            <person name="Mayer K.F.X."/>
            <person name="Lu F.H."/>
            <person name="Bevan M.W."/>
            <person name="Leroy P."/>
            <person name="Li P."/>
            <person name="You F.M."/>
            <person name="Sun Q."/>
            <person name="Liu Z."/>
            <person name="Lyons E."/>
            <person name="Wicker T."/>
            <person name="Salzberg S.L."/>
            <person name="Devos K.M."/>
            <person name="Dvorak J."/>
        </authorList>
    </citation>
    <scope>NUCLEOTIDE SEQUENCE [LARGE SCALE GENOMIC DNA]</scope>
    <source>
        <strain evidence="1">cv. AL8/78</strain>
    </source>
</reference>
<dbReference type="EnsemblPlants" id="AET3Gv20262900.12">
    <property type="protein sequence ID" value="AET3Gv20262900.12"/>
    <property type="gene ID" value="AET3Gv20262900"/>
</dbReference>
<evidence type="ECO:0000313" key="2">
    <source>
        <dbReference type="Proteomes" id="UP000015105"/>
    </source>
</evidence>
<protein>
    <submittedName>
        <fullName evidence="1">Uncharacterized protein</fullName>
    </submittedName>
</protein>
<reference evidence="2" key="1">
    <citation type="journal article" date="2014" name="Science">
        <title>Ancient hybridizations among the ancestral genomes of bread wheat.</title>
        <authorList>
            <consortium name="International Wheat Genome Sequencing Consortium,"/>
            <person name="Marcussen T."/>
            <person name="Sandve S.R."/>
            <person name="Heier L."/>
            <person name="Spannagl M."/>
            <person name="Pfeifer M."/>
            <person name="Jakobsen K.S."/>
            <person name="Wulff B.B."/>
            <person name="Steuernagel B."/>
            <person name="Mayer K.F."/>
            <person name="Olsen O.A."/>
        </authorList>
    </citation>
    <scope>NUCLEOTIDE SEQUENCE [LARGE SCALE GENOMIC DNA]</scope>
    <source>
        <strain evidence="2">cv. AL8/78</strain>
    </source>
</reference>
<dbReference type="AlphaFoldDB" id="A0A453E979"/>